<name>A0A6A3FFT8_9STRA</name>
<gene>
    <name evidence="2" type="ORF">PF007_g5587</name>
    <name evidence="1" type="ORF">PF009_g7347</name>
</gene>
<dbReference type="AlphaFoldDB" id="A0A6A3FFT8"/>
<accession>A0A6A3FFT8</accession>
<dbReference type="EMBL" id="QXFZ01000197">
    <property type="protein sequence ID" value="KAE9127517.1"/>
    <property type="molecule type" value="Genomic_DNA"/>
</dbReference>
<protein>
    <submittedName>
        <fullName evidence="1">Uncharacterized protein</fullName>
    </submittedName>
</protein>
<evidence type="ECO:0000313" key="3">
    <source>
        <dbReference type="Proteomes" id="UP000429523"/>
    </source>
</evidence>
<reference evidence="3 4" key="1">
    <citation type="submission" date="2018-08" db="EMBL/GenBank/DDBJ databases">
        <title>Genomic investigation of the strawberry pathogen Phytophthora fragariae indicates pathogenicity is determined by transcriptional variation in three key races.</title>
        <authorList>
            <person name="Adams T.M."/>
            <person name="Armitage A.D."/>
            <person name="Sobczyk M.K."/>
            <person name="Bates H.J."/>
            <person name="Dunwell J.M."/>
            <person name="Nellist C.F."/>
            <person name="Harrison R.J."/>
        </authorList>
    </citation>
    <scope>NUCLEOTIDE SEQUENCE [LARGE SCALE GENOMIC DNA]</scope>
    <source>
        <strain evidence="2 4">NOV-71</strain>
        <strain evidence="1 3">NOV-9</strain>
    </source>
</reference>
<dbReference type="Proteomes" id="UP000429523">
    <property type="component" value="Unassembled WGS sequence"/>
</dbReference>
<organism evidence="1 3">
    <name type="scientific">Phytophthora fragariae</name>
    <dbReference type="NCBI Taxonomy" id="53985"/>
    <lineage>
        <taxon>Eukaryota</taxon>
        <taxon>Sar</taxon>
        <taxon>Stramenopiles</taxon>
        <taxon>Oomycota</taxon>
        <taxon>Peronosporomycetes</taxon>
        <taxon>Peronosporales</taxon>
        <taxon>Peronosporaceae</taxon>
        <taxon>Phytophthora</taxon>
    </lineage>
</organism>
<evidence type="ECO:0000313" key="4">
    <source>
        <dbReference type="Proteomes" id="UP000441208"/>
    </source>
</evidence>
<evidence type="ECO:0000313" key="2">
    <source>
        <dbReference type="EMBL" id="KAE9127517.1"/>
    </source>
</evidence>
<evidence type="ECO:0000313" key="1">
    <source>
        <dbReference type="EMBL" id="KAE8942910.1"/>
    </source>
</evidence>
<comment type="caution">
    <text evidence="1">The sequence shown here is derived from an EMBL/GenBank/DDBJ whole genome shotgun (WGS) entry which is preliminary data.</text>
</comment>
<dbReference type="EMBL" id="QXGF01000281">
    <property type="protein sequence ID" value="KAE8942910.1"/>
    <property type="molecule type" value="Genomic_DNA"/>
</dbReference>
<proteinExistence type="predicted"/>
<sequence length="148" mass="16792">MDKSSSPTPQTFGEMLAFVAQQQVRLQERSSEQIAAQNARFETLVSKPPAARKAESLKYHGLMNEDLELCVFTLEPYYHPLVVEESPGYVNMVAYNLASTPMNRYRQFVADCDRPGVIRTWTTFNYALRKGFLPPPTMRMSSTSRCAS</sequence>
<dbReference type="Proteomes" id="UP000441208">
    <property type="component" value="Unassembled WGS sequence"/>
</dbReference>